<dbReference type="PANTHER" id="PTHR37469:SF2">
    <property type="entry name" value="CELLOBIONIC ACID PHOSPHORYLASE"/>
    <property type="match status" value="1"/>
</dbReference>
<dbReference type="AlphaFoldDB" id="A0AAW6UBH0"/>
<keyword evidence="1" id="KW-0328">Glycosyltransferase</keyword>
<dbReference type="InterPro" id="IPR053831">
    <property type="entry name" value="SOGP_N"/>
</dbReference>
<evidence type="ECO:0000313" key="7">
    <source>
        <dbReference type="EMBL" id="MDI6452293.1"/>
    </source>
</evidence>
<dbReference type="RefSeq" id="WP_282838708.1">
    <property type="nucleotide sequence ID" value="NZ_JASCXW010000003.1"/>
</dbReference>
<accession>A0AAW6UBH0</accession>
<evidence type="ECO:0000259" key="5">
    <source>
        <dbReference type="Pfam" id="PF21270"/>
    </source>
</evidence>
<proteinExistence type="predicted"/>
<dbReference type="InterPro" id="IPR012341">
    <property type="entry name" value="6hp_glycosidase-like_sf"/>
</dbReference>
<dbReference type="Gene3D" id="1.50.10.10">
    <property type="match status" value="1"/>
</dbReference>
<protein>
    <recommendedName>
        <fullName evidence="9">Cellobiose phosphorylase</fullName>
    </recommendedName>
</protein>
<evidence type="ECO:0000259" key="3">
    <source>
        <dbReference type="Pfam" id="PF17167"/>
    </source>
</evidence>
<dbReference type="InterPro" id="IPR033432">
    <property type="entry name" value="GH94_catalytic"/>
</dbReference>
<dbReference type="Proteomes" id="UP001431532">
    <property type="component" value="Unassembled WGS sequence"/>
</dbReference>
<evidence type="ECO:0000256" key="1">
    <source>
        <dbReference type="ARBA" id="ARBA00022676"/>
    </source>
</evidence>
<dbReference type="InterPro" id="IPR048771">
    <property type="entry name" value="SOGP_2nd"/>
</dbReference>
<sequence>MIIKNKVQTKAVRNGDLIFNILESGDIFNIEYHDHQINLLNGNIIDGTVANIYLRIFHDHHISYTKLIGRHSPSSYELYADKIVYQGQFENVNYQVVLSVENLTWQYDVSVKSDDQVVFDLVYGQDVAISNKGSILSSETYTVQYIDYKVFNHQNGYVLCARQNQGRPQYLQLGSHHKNVAYTTDGFQFFGLSYKETGQPQAMMQDRLISEIYQYEFSYMALQSDKMVIDNHEEKYTFYGHYQDDYQKTIESSIDVKPFEMNSKWFKNNHKKPKDSILSTNRQLNGNQLDITQIKEEFSELFLEEYHQKELISFFTSNNHHVVLKQKELLVERPHGHLLLHGDLKHVSENVMASTNFMFGVFSSHVVLGNTTFNKLTGSLRNPLNTTKISGQRIYIKIKGMYYILGIPSYYDIGVNSTKWVYVLNDDVLVVEIYGHMNNMQQTLNLYSKNDIHYDFMITNQLLMGPNEYAYDIPVEINNQEILVLCPKDSMAVHRYPHLKYKFTISKSFSIVDENKVYKTTNQFGLLMIKIEKQSHFSIHVSATIQEAFQPIIIKTYEEVDEEGTLYFKSFAHHFSLAHKENEEDIRKINNIVLWYTHNALTHYASPHGLEQSNGAAWGTRDICQGPIEFFSATQHYDIVREIILKVYQRQFLETGDFPQWYMFDKYYQIQAHDSHGDIIIWPLRSLAYYLKATNDFSILDESVPYMSLELNDFTEKVSLLEHLKLQINTIIDSFIPGTYLPAYGGGDWDDTLQPANHDLTKIMVSGWTVSLLYEALNQLSIEIKDYDAKFSGSLNKLAENVKTDYEKHIIADNIPSGFVVFHKEHKTYLLHPRDQKTGLKYRLLPFTRALISEISNQSQVEPYLQIINQHFKHPDGVRLMDTAVEYRSGKMTYFTRAETAANFGREIGLQYVHAHIRYIEAMAKIGKAKDVYEGLLTINPILIEKQVPNAYYRQSNVYFSSSDAWFKDRYEARRDFDKVKSGEIQVKGGWRLYSSGPGIYLNQLISNFLGIRVEHQQLVIDPVLPEKLDGLVFKYHYDETPIEIHYHYGKQNHLINGQPLAYQNYPQKYRQSGIKIHRETMTSIEGDIKLDIWYQ</sequence>
<feature type="domain" description="Glycoside phosphorylase super sandwich" evidence="4">
    <location>
        <begin position="302"/>
        <end position="541"/>
    </location>
</feature>
<dbReference type="GO" id="GO:0005975">
    <property type="term" value="P:carbohydrate metabolic process"/>
    <property type="evidence" value="ECO:0007669"/>
    <property type="project" value="InterPro"/>
</dbReference>
<dbReference type="InterPro" id="IPR008928">
    <property type="entry name" value="6-hairpin_glycosidase_sf"/>
</dbReference>
<dbReference type="Pfam" id="PF17167">
    <property type="entry name" value="Glyco_hydro_94"/>
    <property type="match status" value="1"/>
</dbReference>
<reference evidence="7" key="1">
    <citation type="submission" date="2023-05" db="EMBL/GenBank/DDBJ databases">
        <title>Mariniplasma microaerophilum sp. nov., a novel anaerobic mollicute isolated from terrestrial mud volcano, Taman Peninsula, Russia.</title>
        <authorList>
            <person name="Khomyakova M.A."/>
            <person name="Merkel A.Y."/>
            <person name="Slobodkin A.I."/>
        </authorList>
    </citation>
    <scope>NUCLEOTIDE SEQUENCE</scope>
    <source>
        <strain evidence="7">M4Ah</strain>
    </source>
</reference>
<dbReference type="GO" id="GO:0016757">
    <property type="term" value="F:glycosyltransferase activity"/>
    <property type="evidence" value="ECO:0007669"/>
    <property type="project" value="UniProtKB-KW"/>
</dbReference>
<keyword evidence="8" id="KW-1185">Reference proteome</keyword>
<evidence type="ECO:0000256" key="2">
    <source>
        <dbReference type="ARBA" id="ARBA00022679"/>
    </source>
</evidence>
<evidence type="ECO:0000259" key="6">
    <source>
        <dbReference type="Pfam" id="PF21958"/>
    </source>
</evidence>
<evidence type="ECO:0000259" key="4">
    <source>
        <dbReference type="Pfam" id="PF21250"/>
    </source>
</evidence>
<dbReference type="SUPFAM" id="SSF48208">
    <property type="entry name" value="Six-hairpin glycosidases"/>
    <property type="match status" value="1"/>
</dbReference>
<name>A0AAW6UBH0_9MOLU</name>
<gene>
    <name evidence="7" type="ORF">QJ521_01845</name>
</gene>
<dbReference type="Pfam" id="PF21958">
    <property type="entry name" value="SOGP_N"/>
    <property type="match status" value="1"/>
</dbReference>
<feature type="domain" description="SOGP N-terminal" evidence="6">
    <location>
        <begin position="21"/>
        <end position="240"/>
    </location>
</feature>
<dbReference type="PANTHER" id="PTHR37469">
    <property type="entry name" value="CELLOBIONIC ACID PHOSPHORYLASE-RELATED"/>
    <property type="match status" value="1"/>
</dbReference>
<feature type="domain" description="Glycosyl hydrolase 94 catalytic" evidence="3">
    <location>
        <begin position="618"/>
        <end position="948"/>
    </location>
</feature>
<dbReference type="EMBL" id="JASCXW010000003">
    <property type="protein sequence ID" value="MDI6452293.1"/>
    <property type="molecule type" value="Genomic_DNA"/>
</dbReference>
<comment type="caution">
    <text evidence="7">The sequence shown here is derived from an EMBL/GenBank/DDBJ whole genome shotgun (WGS) entry which is preliminary data.</text>
</comment>
<dbReference type="Gene3D" id="2.60.420.10">
    <property type="entry name" value="Maltose phosphorylase, domain 3"/>
    <property type="match status" value="1"/>
</dbReference>
<keyword evidence="2" id="KW-0808">Transferase</keyword>
<evidence type="ECO:0008006" key="9">
    <source>
        <dbReference type="Google" id="ProtNLM"/>
    </source>
</evidence>
<dbReference type="InterPro" id="IPR048773">
    <property type="entry name" value="SOGP_C"/>
</dbReference>
<feature type="domain" description="Glycoside phosphorylase C-terminal" evidence="5">
    <location>
        <begin position="1011"/>
        <end position="1093"/>
    </location>
</feature>
<evidence type="ECO:0000313" key="8">
    <source>
        <dbReference type="Proteomes" id="UP001431532"/>
    </source>
</evidence>
<dbReference type="Pfam" id="PF21250">
    <property type="entry name" value="SOGP_2nd"/>
    <property type="match status" value="1"/>
</dbReference>
<dbReference type="Pfam" id="PF21270">
    <property type="entry name" value="SOGP_4th"/>
    <property type="match status" value="1"/>
</dbReference>
<organism evidence="7 8">
    <name type="scientific">Peloplasma aerotolerans</name>
    <dbReference type="NCBI Taxonomy" id="3044389"/>
    <lineage>
        <taxon>Bacteria</taxon>
        <taxon>Bacillati</taxon>
        <taxon>Mycoplasmatota</taxon>
        <taxon>Mollicutes</taxon>
        <taxon>Acholeplasmatales</taxon>
        <taxon>Acholeplasmataceae</taxon>
        <taxon>Peloplasma</taxon>
    </lineage>
</organism>
<dbReference type="InterPro" id="IPR052047">
    <property type="entry name" value="GH94_Enzymes"/>
</dbReference>